<feature type="compositionally biased region" description="Basic and acidic residues" evidence="4">
    <location>
        <begin position="297"/>
        <end position="312"/>
    </location>
</feature>
<dbReference type="Gene3D" id="1.25.40.20">
    <property type="entry name" value="Ankyrin repeat-containing domain"/>
    <property type="match status" value="5"/>
</dbReference>
<evidence type="ECO:0000256" key="1">
    <source>
        <dbReference type="ARBA" id="ARBA00022737"/>
    </source>
</evidence>
<dbReference type="Pfam" id="PF12796">
    <property type="entry name" value="Ank_2"/>
    <property type="match status" value="4"/>
</dbReference>
<feature type="region of interest" description="Disordered" evidence="4">
    <location>
        <begin position="284"/>
        <end position="312"/>
    </location>
</feature>
<feature type="compositionally biased region" description="Low complexity" evidence="4">
    <location>
        <begin position="175"/>
        <end position="186"/>
    </location>
</feature>
<dbReference type="Pfam" id="PF00023">
    <property type="entry name" value="Ank"/>
    <property type="match status" value="2"/>
</dbReference>
<feature type="repeat" description="ANK" evidence="3">
    <location>
        <begin position="743"/>
        <end position="775"/>
    </location>
</feature>
<protein>
    <submittedName>
        <fullName evidence="5">Uncharacterized protein</fullName>
    </submittedName>
</protein>
<dbReference type="PANTHER" id="PTHR24189:SF50">
    <property type="entry name" value="ANKYRIN REPEAT AND SOCS BOX PROTEIN 2"/>
    <property type="match status" value="1"/>
</dbReference>
<comment type="caution">
    <text evidence="5">The sequence shown here is derived from an EMBL/GenBank/DDBJ whole genome shotgun (WGS) entry which is preliminary data.</text>
</comment>
<feature type="compositionally biased region" description="Basic and acidic residues" evidence="4">
    <location>
        <begin position="161"/>
        <end position="174"/>
    </location>
</feature>
<keyword evidence="2 3" id="KW-0040">ANK repeat</keyword>
<reference evidence="5 6" key="1">
    <citation type="submission" date="2016-03" db="EMBL/GenBank/DDBJ databases">
        <title>Draft genome sequence of the Fonsecaea monophora CBS 269.37.</title>
        <authorList>
            <person name="Bombassaro A."/>
            <person name="Vinicius W.A."/>
            <person name="De Hoog S."/>
            <person name="Sun J."/>
            <person name="Souza E.M."/>
            <person name="Raittz R.T."/>
            <person name="Costa F."/>
            <person name="Leao A.C."/>
            <person name="Tadra-Sfeir M.Z."/>
            <person name="Baura V."/>
            <person name="Balsanelli E."/>
            <person name="Pedrosa F.O."/>
            <person name="Moreno L.F."/>
            <person name="Steffens M.B."/>
            <person name="Xi L."/>
            <person name="Bocca A.L."/>
            <person name="Felipe M.S."/>
            <person name="Teixeira M."/>
            <person name="Telles Filho F.Q."/>
            <person name="Azevedo C.M."/>
            <person name="Gomes R."/>
            <person name="Vicente V.A."/>
        </authorList>
    </citation>
    <scope>NUCLEOTIDE SEQUENCE [LARGE SCALE GENOMIC DNA]</scope>
    <source>
        <strain evidence="5 6">CBS 269.37</strain>
    </source>
</reference>
<proteinExistence type="predicted"/>
<keyword evidence="6" id="KW-1185">Reference proteome</keyword>
<evidence type="ECO:0000313" key="5">
    <source>
        <dbReference type="EMBL" id="OAG40574.1"/>
    </source>
</evidence>
<dbReference type="RefSeq" id="XP_022512526.1">
    <property type="nucleotide sequence ID" value="XM_022655245.1"/>
</dbReference>
<feature type="repeat" description="ANK" evidence="3">
    <location>
        <begin position="597"/>
        <end position="629"/>
    </location>
</feature>
<dbReference type="PROSITE" id="PS50297">
    <property type="entry name" value="ANK_REP_REGION"/>
    <property type="match status" value="4"/>
</dbReference>
<feature type="compositionally biased region" description="Basic and acidic residues" evidence="4">
    <location>
        <begin position="223"/>
        <end position="237"/>
    </location>
</feature>
<dbReference type="AlphaFoldDB" id="A0A177F8K1"/>
<organism evidence="5 6">
    <name type="scientific">Fonsecaea monophora</name>
    <dbReference type="NCBI Taxonomy" id="254056"/>
    <lineage>
        <taxon>Eukaryota</taxon>
        <taxon>Fungi</taxon>
        <taxon>Dikarya</taxon>
        <taxon>Ascomycota</taxon>
        <taxon>Pezizomycotina</taxon>
        <taxon>Eurotiomycetes</taxon>
        <taxon>Chaetothyriomycetidae</taxon>
        <taxon>Chaetothyriales</taxon>
        <taxon>Herpotrichiellaceae</taxon>
        <taxon>Fonsecaea</taxon>
    </lineage>
</organism>
<dbReference type="OrthoDB" id="4134574at2759"/>
<keyword evidence="1" id="KW-0677">Repeat</keyword>
<feature type="repeat" description="ANK" evidence="3">
    <location>
        <begin position="563"/>
        <end position="595"/>
    </location>
</feature>
<accession>A0A177F8K1</accession>
<feature type="compositionally biased region" description="Polar residues" evidence="4">
    <location>
        <begin position="287"/>
        <end position="296"/>
    </location>
</feature>
<dbReference type="GeneID" id="34600442"/>
<gene>
    <name evidence="5" type="ORF">AYO21_05275</name>
</gene>
<dbReference type="InterPro" id="IPR002110">
    <property type="entry name" value="Ankyrin_rpt"/>
</dbReference>
<dbReference type="InterPro" id="IPR050745">
    <property type="entry name" value="Multifunctional_regulatory"/>
</dbReference>
<feature type="repeat" description="ANK" evidence="3">
    <location>
        <begin position="530"/>
        <end position="562"/>
    </location>
</feature>
<sequence length="868" mass="95744">MELITASQATRQIGRLLLDCDEAKEDLKNAAYSADGHSRSISRIETPLVGIEKSLKGLQRIFSSTDCPQHPFREADHKHSCFKAALEGCLHVLDSAIYNLRHKKLRDASIPWNDYYTLMSDYHNVLEDLVRMVDPAQDGPPALELQKRIATNDIQATRLKHIVDGNKKPAKKNESSSPAQPKAQASGKEKKEGKRVSDKSTTAQAPTQSTHAGALPNSSTQSHGDHTGHRRGGEEGRDNVCKALKRLGILDDKALKGNRALWLLKAIDDGDSFEMVRLLLELGFDPNQESPDPNTENTKEPEDPKDRKYPKDRPLCYAAKKGKSDIVELLIKNGAKIDARNVLGETALLSAAKWGMDEVVERLLNAPHDADIETQRQSVGKSYFKGFTPLMLAVYNGRLNTVRLLLKRKANPDVVDQAGNPLFYIAIANDKVGIVEFLDEKKLAHIAGTSKKYPHDTPLHCAARNGSIKVASYLVENARGLINARNDEGDAPLSLAVREKHRDPAVREKQRSVAELSLNHKADINSTDSNGHTLLHYAALAGDVEMIQKLADAGAKIEYFDNEGQTALRCAVLAKDVASVEALLAAGSKIDGTDHRKGQTPLHHAVIGEDPALVRVLLDRGCKMDVKDRDGKYPLQYVMDMAPSKEASSQELLCAFLHDDKNQASLRAGFPVLSKASRDGKLALVQEMITSHQNLVSWKPRPPFDSEFKPALHEAVRNGQKQVLVELCKVAKNHPAINLTDHAGNTVLHQAIISNRPEWISQLIRLGADKELVSGEADGSLPPLHLAARHMNVKAIKALLDEDVDAKRRIPGGQICDVCMRLRTTPSGRNARCILRNLDPSRWSDPNFRLIDELLRNATISTLRRGLV</sequence>
<dbReference type="SUPFAM" id="SSF48403">
    <property type="entry name" value="Ankyrin repeat"/>
    <property type="match status" value="1"/>
</dbReference>
<dbReference type="SMART" id="SM00248">
    <property type="entry name" value="ANK"/>
    <property type="match status" value="14"/>
</dbReference>
<feature type="repeat" description="ANK" evidence="3">
    <location>
        <begin position="310"/>
        <end position="342"/>
    </location>
</feature>
<dbReference type="PROSITE" id="PS50088">
    <property type="entry name" value="ANK_REPEAT"/>
    <property type="match status" value="6"/>
</dbReference>
<feature type="compositionally biased region" description="Polar residues" evidence="4">
    <location>
        <begin position="199"/>
        <end position="222"/>
    </location>
</feature>
<feature type="region of interest" description="Disordered" evidence="4">
    <location>
        <begin position="156"/>
        <end position="237"/>
    </location>
</feature>
<feature type="repeat" description="ANK" evidence="3">
    <location>
        <begin position="385"/>
        <end position="417"/>
    </location>
</feature>
<dbReference type="EMBL" id="LVKK01000032">
    <property type="protein sequence ID" value="OAG40574.1"/>
    <property type="molecule type" value="Genomic_DNA"/>
</dbReference>
<evidence type="ECO:0000256" key="2">
    <source>
        <dbReference type="ARBA" id="ARBA00023043"/>
    </source>
</evidence>
<dbReference type="InterPro" id="IPR036770">
    <property type="entry name" value="Ankyrin_rpt-contain_sf"/>
</dbReference>
<dbReference type="PANTHER" id="PTHR24189">
    <property type="entry name" value="MYOTROPHIN"/>
    <property type="match status" value="1"/>
</dbReference>
<evidence type="ECO:0000256" key="4">
    <source>
        <dbReference type="SAM" id="MobiDB-lite"/>
    </source>
</evidence>
<name>A0A177F8K1_9EURO</name>
<evidence type="ECO:0000313" key="6">
    <source>
        <dbReference type="Proteomes" id="UP000077002"/>
    </source>
</evidence>
<dbReference type="Proteomes" id="UP000077002">
    <property type="component" value="Unassembled WGS sequence"/>
</dbReference>
<evidence type="ECO:0000256" key="3">
    <source>
        <dbReference type="PROSITE-ProRule" id="PRU00023"/>
    </source>
</evidence>
<feature type="compositionally biased region" description="Basic and acidic residues" evidence="4">
    <location>
        <begin position="187"/>
        <end position="198"/>
    </location>
</feature>